<dbReference type="Proteomes" id="UP000018817">
    <property type="component" value="Unassembled WGS sequence"/>
</dbReference>
<evidence type="ECO:0000313" key="2">
    <source>
        <dbReference type="EMBL" id="ETN10516.1"/>
    </source>
</evidence>
<name>W2QCB1_PHYN3</name>
<dbReference type="GeneID" id="20180244"/>
<evidence type="ECO:0000313" key="3">
    <source>
        <dbReference type="Proteomes" id="UP000018817"/>
    </source>
</evidence>
<reference evidence="2 3" key="2">
    <citation type="submission" date="2013-11" db="EMBL/GenBank/DDBJ databases">
        <title>The Genome Sequence of Phytophthora parasitica INRA-310.</title>
        <authorList>
            <consortium name="The Broad Institute Genomics Platform"/>
            <person name="Russ C."/>
            <person name="Tyler B."/>
            <person name="Panabieres F."/>
            <person name="Shan W."/>
            <person name="Tripathy S."/>
            <person name="Grunwald N."/>
            <person name="Machado M."/>
            <person name="Johnson C.S."/>
            <person name="Arredondo F."/>
            <person name="Hong C."/>
            <person name="Coffey M."/>
            <person name="Young S.K."/>
            <person name="Zeng Q."/>
            <person name="Gargeya S."/>
            <person name="Fitzgerald M."/>
            <person name="Abouelleil A."/>
            <person name="Alvarado L."/>
            <person name="Chapman S.B."/>
            <person name="Gainer-Dewar J."/>
            <person name="Goldberg J."/>
            <person name="Griggs A."/>
            <person name="Gujja S."/>
            <person name="Hansen M."/>
            <person name="Howarth C."/>
            <person name="Imamovic A."/>
            <person name="Ireland A."/>
            <person name="Larimer J."/>
            <person name="McCowan C."/>
            <person name="Murphy C."/>
            <person name="Pearson M."/>
            <person name="Poon T.W."/>
            <person name="Priest M."/>
            <person name="Roberts A."/>
            <person name="Saif S."/>
            <person name="Shea T."/>
            <person name="Sykes S."/>
            <person name="Wortman J."/>
            <person name="Nusbaum C."/>
            <person name="Birren B."/>
        </authorList>
    </citation>
    <scope>NUCLEOTIDE SEQUENCE [LARGE SCALE GENOMIC DNA]</scope>
    <source>
        <strain evidence="2 3">INRA-310</strain>
    </source>
</reference>
<evidence type="ECO:0000256" key="1">
    <source>
        <dbReference type="SAM" id="MobiDB-lite"/>
    </source>
</evidence>
<gene>
    <name evidence="2" type="ORF">PPTG_10640</name>
</gene>
<protein>
    <submittedName>
        <fullName evidence="2">Uncharacterized protein</fullName>
    </submittedName>
</protein>
<proteinExistence type="predicted"/>
<dbReference type="VEuPathDB" id="FungiDB:PPTG_10640"/>
<dbReference type="EMBL" id="KI669582">
    <property type="protein sequence ID" value="ETN10516.1"/>
    <property type="molecule type" value="Genomic_DNA"/>
</dbReference>
<sequence length="59" mass="6960">MTATLAMMSPDGADNNDDNVDDEWSRYPRTHHGVNDERRSSRTWSWRRSSHLQLSLSRR</sequence>
<dbReference type="AlphaFoldDB" id="W2QCB1"/>
<organism evidence="2 3">
    <name type="scientific">Phytophthora nicotianae (strain INRA-310)</name>
    <name type="common">Phytophthora parasitica</name>
    <dbReference type="NCBI Taxonomy" id="761204"/>
    <lineage>
        <taxon>Eukaryota</taxon>
        <taxon>Sar</taxon>
        <taxon>Stramenopiles</taxon>
        <taxon>Oomycota</taxon>
        <taxon>Peronosporomycetes</taxon>
        <taxon>Peronosporales</taxon>
        <taxon>Peronosporaceae</taxon>
        <taxon>Phytophthora</taxon>
    </lineage>
</organism>
<feature type="region of interest" description="Disordered" evidence="1">
    <location>
        <begin position="1"/>
        <end position="42"/>
    </location>
</feature>
<dbReference type="RefSeq" id="XP_008904277.1">
    <property type="nucleotide sequence ID" value="XM_008906029.1"/>
</dbReference>
<reference evidence="3" key="1">
    <citation type="submission" date="2011-12" db="EMBL/GenBank/DDBJ databases">
        <authorList>
            <consortium name="The Broad Institute Genome Sequencing Platform"/>
            <person name="Russ C."/>
            <person name="Tyler B."/>
            <person name="Panabieres F."/>
            <person name="Shan W."/>
            <person name="Tripathy S."/>
            <person name="Grunwald N."/>
            <person name="Machado M."/>
            <person name="Young S.K."/>
            <person name="Zeng Q."/>
            <person name="Gargeya S."/>
            <person name="Fitzgerald M."/>
            <person name="Haas B."/>
            <person name="Abouelleil A."/>
            <person name="Alvarado L."/>
            <person name="Arachchi H.M."/>
            <person name="Berlin A."/>
            <person name="Chapman S.B."/>
            <person name="Gearin G."/>
            <person name="Goldberg J."/>
            <person name="Griggs A."/>
            <person name="Gujja S."/>
            <person name="Hansen M."/>
            <person name="Heiman D."/>
            <person name="Howarth C."/>
            <person name="Larimer J."/>
            <person name="Lui A."/>
            <person name="MacDonald P.J.P."/>
            <person name="McCowen C."/>
            <person name="Montmayeur A."/>
            <person name="Murphy C."/>
            <person name="Neiman D."/>
            <person name="Pearson M."/>
            <person name="Priest M."/>
            <person name="Roberts A."/>
            <person name="Saif S."/>
            <person name="Shea T."/>
            <person name="Sisk P."/>
            <person name="Stolte C."/>
            <person name="Sykes S."/>
            <person name="Wortman J."/>
            <person name="Nusbaum C."/>
            <person name="Birren B."/>
        </authorList>
    </citation>
    <scope>NUCLEOTIDE SEQUENCE [LARGE SCALE GENOMIC DNA]</scope>
    <source>
        <strain evidence="3">INRA-310</strain>
    </source>
</reference>
<accession>W2QCB1</accession>